<keyword evidence="8 13" id="KW-0560">Oxidoreductase</keyword>
<evidence type="ECO:0000256" key="2">
    <source>
        <dbReference type="ARBA" id="ARBA00004370"/>
    </source>
</evidence>
<dbReference type="EMBL" id="KZ613473">
    <property type="protein sequence ID" value="PMD24256.1"/>
    <property type="molecule type" value="Genomic_DNA"/>
</dbReference>
<evidence type="ECO:0000256" key="8">
    <source>
        <dbReference type="ARBA" id="ARBA00023002"/>
    </source>
</evidence>
<evidence type="ECO:0000313" key="16">
    <source>
        <dbReference type="EMBL" id="PMD24256.1"/>
    </source>
</evidence>
<keyword evidence="5 15" id="KW-0812">Transmembrane</keyword>
<keyword evidence="14" id="KW-0175">Coiled coil</keyword>
<dbReference type="OrthoDB" id="6692864at2759"/>
<keyword evidence="6 12" id="KW-0479">Metal-binding</keyword>
<feature type="transmembrane region" description="Helical" evidence="15">
    <location>
        <begin position="59"/>
        <end position="80"/>
    </location>
</feature>
<evidence type="ECO:0000256" key="10">
    <source>
        <dbReference type="ARBA" id="ARBA00023033"/>
    </source>
</evidence>
<evidence type="ECO:0000256" key="11">
    <source>
        <dbReference type="ARBA" id="ARBA00023136"/>
    </source>
</evidence>
<protein>
    <submittedName>
        <fullName evidence="16">Cytochrome P450</fullName>
    </submittedName>
</protein>
<evidence type="ECO:0000256" key="3">
    <source>
        <dbReference type="ARBA" id="ARBA00010617"/>
    </source>
</evidence>
<dbReference type="Pfam" id="PF00067">
    <property type="entry name" value="p450"/>
    <property type="match status" value="1"/>
</dbReference>
<dbReference type="GO" id="GO:0016020">
    <property type="term" value="C:membrane"/>
    <property type="evidence" value="ECO:0007669"/>
    <property type="project" value="UniProtKB-SubCell"/>
</dbReference>
<keyword evidence="10 13" id="KW-0503">Monooxygenase</keyword>
<dbReference type="SUPFAM" id="SSF48264">
    <property type="entry name" value="Cytochrome P450"/>
    <property type="match status" value="1"/>
</dbReference>
<dbReference type="PROSITE" id="PS00086">
    <property type="entry name" value="CYTOCHROME_P450"/>
    <property type="match status" value="1"/>
</dbReference>
<evidence type="ECO:0000256" key="5">
    <source>
        <dbReference type="ARBA" id="ARBA00022692"/>
    </source>
</evidence>
<comment type="similarity">
    <text evidence="3 13">Belongs to the cytochrome P450 family.</text>
</comment>
<dbReference type="GO" id="GO:0020037">
    <property type="term" value="F:heme binding"/>
    <property type="evidence" value="ECO:0007669"/>
    <property type="project" value="InterPro"/>
</dbReference>
<dbReference type="PANTHER" id="PTHR24305">
    <property type="entry name" value="CYTOCHROME P450"/>
    <property type="match status" value="1"/>
</dbReference>
<dbReference type="InterPro" id="IPR036396">
    <property type="entry name" value="Cyt_P450_sf"/>
</dbReference>
<evidence type="ECO:0000256" key="14">
    <source>
        <dbReference type="SAM" id="Coils"/>
    </source>
</evidence>
<organism evidence="16 17">
    <name type="scientific">Hyaloscypha hepaticicola</name>
    <dbReference type="NCBI Taxonomy" id="2082293"/>
    <lineage>
        <taxon>Eukaryota</taxon>
        <taxon>Fungi</taxon>
        <taxon>Dikarya</taxon>
        <taxon>Ascomycota</taxon>
        <taxon>Pezizomycotina</taxon>
        <taxon>Leotiomycetes</taxon>
        <taxon>Helotiales</taxon>
        <taxon>Hyaloscyphaceae</taxon>
        <taxon>Hyaloscypha</taxon>
    </lineage>
</organism>
<dbReference type="AlphaFoldDB" id="A0A2J6QDD0"/>
<feature type="coiled-coil region" evidence="14">
    <location>
        <begin position="353"/>
        <end position="380"/>
    </location>
</feature>
<evidence type="ECO:0000256" key="7">
    <source>
        <dbReference type="ARBA" id="ARBA00022989"/>
    </source>
</evidence>
<comment type="subcellular location">
    <subcellularLocation>
        <location evidence="2">Membrane</location>
    </subcellularLocation>
</comment>
<evidence type="ECO:0000256" key="6">
    <source>
        <dbReference type="ARBA" id="ARBA00022723"/>
    </source>
</evidence>
<evidence type="ECO:0000256" key="13">
    <source>
        <dbReference type="RuleBase" id="RU000461"/>
    </source>
</evidence>
<dbReference type="Proteomes" id="UP000235672">
    <property type="component" value="Unassembled WGS sequence"/>
</dbReference>
<proteinExistence type="inferred from homology"/>
<dbReference type="STRING" id="1745343.A0A2J6QDD0"/>
<dbReference type="PANTHER" id="PTHR24305:SF112">
    <property type="entry name" value="L-ORNITHINE-N5-MONOOXYGENASE (EUROFUNG)"/>
    <property type="match status" value="1"/>
</dbReference>
<keyword evidence="4 12" id="KW-0349">Heme</keyword>
<evidence type="ECO:0000256" key="4">
    <source>
        <dbReference type="ARBA" id="ARBA00022617"/>
    </source>
</evidence>
<evidence type="ECO:0000313" key="17">
    <source>
        <dbReference type="Proteomes" id="UP000235672"/>
    </source>
</evidence>
<dbReference type="GO" id="GO:0005506">
    <property type="term" value="F:iron ion binding"/>
    <property type="evidence" value="ECO:0007669"/>
    <property type="project" value="InterPro"/>
</dbReference>
<keyword evidence="9 12" id="KW-0408">Iron</keyword>
<dbReference type="PRINTS" id="PR00385">
    <property type="entry name" value="P450"/>
</dbReference>
<dbReference type="Gene3D" id="1.10.630.10">
    <property type="entry name" value="Cytochrome P450"/>
    <property type="match status" value="1"/>
</dbReference>
<dbReference type="GO" id="GO:0004497">
    <property type="term" value="F:monooxygenase activity"/>
    <property type="evidence" value="ECO:0007669"/>
    <property type="project" value="UniProtKB-KW"/>
</dbReference>
<evidence type="ECO:0000256" key="12">
    <source>
        <dbReference type="PIRSR" id="PIRSR602401-1"/>
    </source>
</evidence>
<evidence type="ECO:0000256" key="9">
    <source>
        <dbReference type="ARBA" id="ARBA00023004"/>
    </source>
</evidence>
<dbReference type="InterPro" id="IPR017972">
    <property type="entry name" value="Cyt_P450_CS"/>
</dbReference>
<dbReference type="GO" id="GO:0016705">
    <property type="term" value="F:oxidoreductase activity, acting on paired donors, with incorporation or reduction of molecular oxygen"/>
    <property type="evidence" value="ECO:0007669"/>
    <property type="project" value="InterPro"/>
</dbReference>
<feature type="transmembrane region" description="Helical" evidence="15">
    <location>
        <begin position="30"/>
        <end position="47"/>
    </location>
</feature>
<dbReference type="InterPro" id="IPR002401">
    <property type="entry name" value="Cyt_P450_E_grp-I"/>
</dbReference>
<accession>A0A2J6QDD0</accession>
<dbReference type="InterPro" id="IPR050121">
    <property type="entry name" value="Cytochrome_P450_monoxygenase"/>
</dbReference>
<dbReference type="PRINTS" id="PR00463">
    <property type="entry name" value="EP450I"/>
</dbReference>
<keyword evidence="11 15" id="KW-0472">Membrane</keyword>
<sequence>MDVAMATAVAVAIAAQLYISPIPEISTIKVLNTYFFANAIVLTSILLSSSKIIPSFARIIILNIIFLLTFITLTLIRRLYFSPLSSFPGPKLAALSNLYKANAYRTGRGAKVLLELHKKYNSDIVRVGPNELSIRNVDAVEKIYKGKYPRGTFYEVGAINGAYNLNTQRNYDIHTPWRRIWERAFVSYEFKDYNPRVEYHVSKFIEVIRKTDGKEVNVEKLLENLVFDIMADLSFAHDAGMQDGKGDNEYMGFTHKYMFAVGVIAALRPLCQLLPLLPEAADVKDFRVRGEVLLANRQKLGTSRKDIFSHLLSPDPISSKILNQKDLNSNANLIVVAGSDTTISTTTQILRILAKEKRVLKKLQDEIDRVVREGKELTVQTTTNSSYLNAVVNEGLRLCNPLPTGVYAGTYPQGVTVAGSFIPGNVQVMVPHLALMTDERYFPKGWEFIPERWTGEWSEGVRERRAFIPFGYGVHSCVGKQLALNEMRLTIAMVVREFDVMLGESYDEERWEAEWKDHAVLQIGKLWVHFVKRR</sequence>
<reference evidence="16 17" key="1">
    <citation type="submission" date="2016-05" db="EMBL/GenBank/DDBJ databases">
        <title>A degradative enzymes factory behind the ericoid mycorrhizal symbiosis.</title>
        <authorList>
            <consortium name="DOE Joint Genome Institute"/>
            <person name="Martino E."/>
            <person name="Morin E."/>
            <person name="Grelet G."/>
            <person name="Kuo A."/>
            <person name="Kohler A."/>
            <person name="Daghino S."/>
            <person name="Barry K."/>
            <person name="Choi C."/>
            <person name="Cichocki N."/>
            <person name="Clum A."/>
            <person name="Copeland A."/>
            <person name="Hainaut M."/>
            <person name="Haridas S."/>
            <person name="Labutti K."/>
            <person name="Lindquist E."/>
            <person name="Lipzen A."/>
            <person name="Khouja H.-R."/>
            <person name="Murat C."/>
            <person name="Ohm R."/>
            <person name="Olson A."/>
            <person name="Spatafora J."/>
            <person name="Veneault-Fourrey C."/>
            <person name="Henrissat B."/>
            <person name="Grigoriev I."/>
            <person name="Martin F."/>
            <person name="Perotto S."/>
        </authorList>
    </citation>
    <scope>NUCLEOTIDE SEQUENCE [LARGE SCALE GENOMIC DNA]</scope>
    <source>
        <strain evidence="16 17">UAMH 7357</strain>
    </source>
</reference>
<keyword evidence="7 15" id="KW-1133">Transmembrane helix</keyword>
<feature type="binding site" description="axial binding residue" evidence="12">
    <location>
        <position position="477"/>
    </location>
    <ligand>
        <name>heme</name>
        <dbReference type="ChEBI" id="CHEBI:30413"/>
    </ligand>
    <ligandPart>
        <name>Fe</name>
        <dbReference type="ChEBI" id="CHEBI:18248"/>
    </ligandPart>
</feature>
<name>A0A2J6QDD0_9HELO</name>
<comment type="cofactor">
    <cofactor evidence="1 12">
        <name>heme</name>
        <dbReference type="ChEBI" id="CHEBI:30413"/>
    </cofactor>
</comment>
<dbReference type="InterPro" id="IPR001128">
    <property type="entry name" value="Cyt_P450"/>
</dbReference>
<evidence type="ECO:0000256" key="1">
    <source>
        <dbReference type="ARBA" id="ARBA00001971"/>
    </source>
</evidence>
<gene>
    <name evidence="16" type="ORF">NA56DRAFT_700733</name>
</gene>
<evidence type="ECO:0000256" key="15">
    <source>
        <dbReference type="SAM" id="Phobius"/>
    </source>
</evidence>
<keyword evidence="17" id="KW-1185">Reference proteome</keyword>